<keyword evidence="4 6" id="KW-0663">Pyridoxal phosphate</keyword>
<keyword evidence="8" id="KW-0812">Transmembrane</keyword>
<keyword evidence="8" id="KW-1133">Transmembrane helix</keyword>
<dbReference type="EMBL" id="JACHHT010000003">
    <property type="protein sequence ID" value="MBB6523243.1"/>
    <property type="molecule type" value="Genomic_DNA"/>
</dbReference>
<evidence type="ECO:0000256" key="5">
    <source>
        <dbReference type="ARBA" id="ARBA00023239"/>
    </source>
</evidence>
<evidence type="ECO:0000256" key="8">
    <source>
        <dbReference type="SAM" id="Phobius"/>
    </source>
</evidence>
<dbReference type="Proteomes" id="UP000528457">
    <property type="component" value="Unassembled WGS sequence"/>
</dbReference>
<comment type="similarity">
    <text evidence="2 7">Belongs to the group II decarboxylase family.</text>
</comment>
<dbReference type="Gene3D" id="3.40.640.10">
    <property type="entry name" value="Type I PLP-dependent aspartate aminotransferase-like (Major domain)"/>
    <property type="match status" value="1"/>
</dbReference>
<dbReference type="GO" id="GO:0019752">
    <property type="term" value="P:carboxylic acid metabolic process"/>
    <property type="evidence" value="ECO:0007669"/>
    <property type="project" value="InterPro"/>
</dbReference>
<organism evidence="9 10">
    <name type="scientific">Pseudoteredinibacter isoporae</name>
    <dbReference type="NCBI Taxonomy" id="570281"/>
    <lineage>
        <taxon>Bacteria</taxon>
        <taxon>Pseudomonadati</taxon>
        <taxon>Pseudomonadota</taxon>
        <taxon>Gammaproteobacteria</taxon>
        <taxon>Cellvibrionales</taxon>
        <taxon>Cellvibrionaceae</taxon>
        <taxon>Pseudoteredinibacter</taxon>
    </lineage>
</organism>
<dbReference type="InParanoid" id="A0A7X0JVZ2"/>
<dbReference type="PANTHER" id="PTHR45677:SF8">
    <property type="entry name" value="CYSTEINE SULFINIC ACID DECARBOXYLASE"/>
    <property type="match status" value="1"/>
</dbReference>
<dbReference type="InterPro" id="IPR022517">
    <property type="entry name" value="Asp_decarboxylase_pyridox"/>
</dbReference>
<accession>A0A7X0JVZ2</accession>
<gene>
    <name evidence="9" type="ORF">HNR48_003545</name>
</gene>
<protein>
    <submittedName>
        <fullName evidence="9">Glutamate decarboxylase</fullName>
        <ecNumber evidence="9">4.1.1.15</ecNumber>
    </submittedName>
</protein>
<dbReference type="SUPFAM" id="SSF53383">
    <property type="entry name" value="PLP-dependent transferases"/>
    <property type="match status" value="1"/>
</dbReference>
<dbReference type="NCBIfam" id="TIGR03799">
    <property type="entry name" value="NOD_PanD_pyr"/>
    <property type="match status" value="1"/>
</dbReference>
<evidence type="ECO:0000313" key="10">
    <source>
        <dbReference type="Proteomes" id="UP000528457"/>
    </source>
</evidence>
<feature type="transmembrane region" description="Helical" evidence="8">
    <location>
        <begin position="168"/>
        <end position="187"/>
    </location>
</feature>
<dbReference type="Gene3D" id="3.90.1150.10">
    <property type="entry name" value="Aspartate Aminotransferase, domain 1"/>
    <property type="match status" value="1"/>
</dbReference>
<keyword evidence="3" id="KW-0210">Decarboxylase</keyword>
<feature type="modified residue" description="N6-(pyridoxal phosphate)lysine" evidence="6">
    <location>
        <position position="340"/>
    </location>
</feature>
<dbReference type="EC" id="4.1.1.15" evidence="9"/>
<keyword evidence="10" id="KW-1185">Reference proteome</keyword>
<dbReference type="GO" id="GO:0030170">
    <property type="term" value="F:pyridoxal phosphate binding"/>
    <property type="evidence" value="ECO:0007669"/>
    <property type="project" value="InterPro"/>
</dbReference>
<dbReference type="RefSeq" id="WP_166843661.1">
    <property type="nucleotide sequence ID" value="NZ_JAAONY010000003.1"/>
</dbReference>
<comment type="caution">
    <text evidence="9">The sequence shown here is derived from an EMBL/GenBank/DDBJ whole genome shotgun (WGS) entry which is preliminary data.</text>
</comment>
<dbReference type="InterPro" id="IPR015424">
    <property type="entry name" value="PyrdxlP-dep_Trfase"/>
</dbReference>
<name>A0A7X0JVZ2_9GAMM</name>
<dbReference type="Pfam" id="PF00282">
    <property type="entry name" value="Pyridoxal_deC"/>
    <property type="match status" value="1"/>
</dbReference>
<dbReference type="PANTHER" id="PTHR45677">
    <property type="entry name" value="GLUTAMATE DECARBOXYLASE-RELATED"/>
    <property type="match status" value="1"/>
</dbReference>
<evidence type="ECO:0000256" key="6">
    <source>
        <dbReference type="PIRSR" id="PIRSR602129-50"/>
    </source>
</evidence>
<dbReference type="InterPro" id="IPR015421">
    <property type="entry name" value="PyrdxlP-dep_Trfase_major"/>
</dbReference>
<dbReference type="GO" id="GO:0005737">
    <property type="term" value="C:cytoplasm"/>
    <property type="evidence" value="ECO:0007669"/>
    <property type="project" value="TreeGrafter"/>
</dbReference>
<dbReference type="AlphaFoldDB" id="A0A7X0JVZ2"/>
<evidence type="ECO:0000313" key="9">
    <source>
        <dbReference type="EMBL" id="MBB6523243.1"/>
    </source>
</evidence>
<keyword evidence="8" id="KW-0472">Membrane</keyword>
<comment type="cofactor">
    <cofactor evidence="1 6 7">
        <name>pyridoxal 5'-phosphate</name>
        <dbReference type="ChEBI" id="CHEBI:597326"/>
    </cofactor>
</comment>
<dbReference type="InterPro" id="IPR015422">
    <property type="entry name" value="PyrdxlP-dep_Trfase_small"/>
</dbReference>
<evidence type="ECO:0000256" key="2">
    <source>
        <dbReference type="ARBA" id="ARBA00009533"/>
    </source>
</evidence>
<sequence>MQDDSRSNQTWREALQAFDINADALAEFETLLSQQAKSHLQASERPGLSNQSKVEQCFYSSELPAQAKNFAEYSQLLGPAISGSVNTARPDFVGHMTSALPAFMPPVQKLMASLNQNNVKLETSGYFTDLERQVLAILHRCFFASQKGGTDRAVDDYYRENMHQPKQAFGVFCSGGTLANIMALWVARNRLLSNYKLAEKGLFGAMSAMAGDGYTGLAVLVSERGHYSLSKAADVLGLGRENLVAIEVDDDHRMDMAALRAKATELQAKGVKVLALVGVAGATETGSIDPLREMAELAGELGCHFHVDGAWGGAAIFSSQQRDKLVGIELADSITLDAHKQLYVPMGAGMVLFREPEAVNAIKHHASYIIRSDSKDLGAYTLEGSRPAMSLLLHAGLHLIGAEGYGALIDHSVNLASEFASLIQESEDFELILEPELNILSYRYCPATEREALEQALEQGDDSLVADLNQQLSDQTVAIQIAQAAGRQGFVSRTQLHLPHYGPSAIHVFRVVLANPYTRIEHLIQILEEQRTIAAKLAQ</sequence>
<evidence type="ECO:0000256" key="1">
    <source>
        <dbReference type="ARBA" id="ARBA00001933"/>
    </source>
</evidence>
<dbReference type="InterPro" id="IPR002129">
    <property type="entry name" value="PyrdxlP-dep_de-COase"/>
</dbReference>
<dbReference type="GO" id="GO:0004351">
    <property type="term" value="F:glutamate decarboxylase activity"/>
    <property type="evidence" value="ECO:0007669"/>
    <property type="project" value="UniProtKB-EC"/>
</dbReference>
<evidence type="ECO:0000256" key="4">
    <source>
        <dbReference type="ARBA" id="ARBA00022898"/>
    </source>
</evidence>
<evidence type="ECO:0000256" key="3">
    <source>
        <dbReference type="ARBA" id="ARBA00022793"/>
    </source>
</evidence>
<keyword evidence="5 7" id="KW-0456">Lyase</keyword>
<proteinExistence type="inferred from homology"/>
<reference evidence="9 10" key="1">
    <citation type="submission" date="2020-08" db="EMBL/GenBank/DDBJ databases">
        <title>Genomic Encyclopedia of Type Strains, Phase IV (KMG-IV): sequencing the most valuable type-strain genomes for metagenomic binning, comparative biology and taxonomic classification.</title>
        <authorList>
            <person name="Goeker M."/>
        </authorList>
    </citation>
    <scope>NUCLEOTIDE SEQUENCE [LARGE SCALE GENOMIC DNA]</scope>
    <source>
        <strain evidence="9 10">DSM 22368</strain>
    </source>
</reference>
<evidence type="ECO:0000256" key="7">
    <source>
        <dbReference type="RuleBase" id="RU000382"/>
    </source>
</evidence>